<reference evidence="12 13" key="1">
    <citation type="submission" date="2019-11" db="EMBL/GenBank/DDBJ databases">
        <title>Pseudodesulfovibrio alkaliphilus, sp. nov., an alkaliphilic sulfate-reducing bacteria from mud volcano of Taman peninsula, Russia.</title>
        <authorList>
            <person name="Frolova A."/>
            <person name="Merkel A.Y."/>
            <person name="Slobodkin A.I."/>
        </authorList>
    </citation>
    <scope>NUCLEOTIDE SEQUENCE [LARGE SCALE GENOMIC DNA]</scope>
    <source>
        <strain evidence="12 13">F-1</strain>
    </source>
</reference>
<dbReference type="InterPro" id="IPR027417">
    <property type="entry name" value="P-loop_NTPase"/>
</dbReference>
<dbReference type="Gene3D" id="3.40.50.880">
    <property type="match status" value="1"/>
</dbReference>
<protein>
    <recommendedName>
        <fullName evidence="8">Cobyrinate a,c-diamide synthase</fullName>
        <ecNumber evidence="8">6.3.5.11</ecNumber>
    </recommendedName>
    <alternativeName>
        <fullName evidence="8">Cobyrinic acid a,c-diamide synthetase</fullName>
    </alternativeName>
</protein>
<evidence type="ECO:0000256" key="8">
    <source>
        <dbReference type="HAMAP-Rule" id="MF_00027"/>
    </source>
</evidence>
<evidence type="ECO:0000256" key="4">
    <source>
        <dbReference type="ARBA" id="ARBA00022741"/>
    </source>
</evidence>
<keyword evidence="7 8" id="KW-0315">Glutamine amidotransferase</keyword>
<dbReference type="Pfam" id="PF07685">
    <property type="entry name" value="GATase_3"/>
    <property type="match status" value="1"/>
</dbReference>
<keyword evidence="4 8" id="KW-0547">Nucleotide-binding</keyword>
<comment type="domain">
    <text evidence="8">Comprises of two domains. The C-terminal domain contains the binding site for glutamine and catalyzes the hydrolysis of this substrate to glutamate and ammonia. The N-terminal domain is anticipated to bind ATP and cobyrinate and catalyzes the ultimate synthesis of the diamide product. The ammonia produced via the glutaminase domain is probably translocated to the adjacent domain via a molecular tunnel, where it reacts with an activated intermediate.</text>
</comment>
<dbReference type="InterPro" id="IPR002586">
    <property type="entry name" value="CobQ/CobB/MinD/ParA_Nub-bd_dom"/>
</dbReference>
<keyword evidence="5 8" id="KW-0067">ATP-binding</keyword>
<dbReference type="InterPro" id="IPR029062">
    <property type="entry name" value="Class_I_gatase-like"/>
</dbReference>
<comment type="function">
    <text evidence="8">Catalyzes the ATP-dependent amidation of the two carboxylate groups at positions a and c of cobyrinate, using either L-glutamine or ammonia as the nitrogen source.</text>
</comment>
<feature type="domain" description="CobB/CobQ-like glutamine amidotransferase" evidence="11">
    <location>
        <begin position="252"/>
        <end position="445"/>
    </location>
</feature>
<proteinExistence type="inferred from homology"/>
<keyword evidence="2 8" id="KW-0169">Cobalamin biosynthesis</keyword>
<dbReference type="RefSeq" id="WP_367614053.1">
    <property type="nucleotide sequence ID" value="NZ_WODC01000005.1"/>
</dbReference>
<dbReference type="CDD" id="cd05388">
    <property type="entry name" value="CobB_N"/>
    <property type="match status" value="1"/>
</dbReference>
<dbReference type="NCBIfam" id="TIGR00379">
    <property type="entry name" value="cobB"/>
    <property type="match status" value="1"/>
</dbReference>
<gene>
    <name evidence="8" type="primary">cbiA</name>
    <name evidence="12" type="ORF">GKC30_08640</name>
</gene>
<dbReference type="InterPro" id="IPR004484">
    <property type="entry name" value="CbiA/CobB_synth"/>
</dbReference>
<dbReference type="GO" id="GO:0009236">
    <property type="term" value="P:cobalamin biosynthetic process"/>
    <property type="evidence" value="ECO:0007669"/>
    <property type="project" value="UniProtKB-UniRule"/>
</dbReference>
<keyword evidence="6 8" id="KW-0460">Magnesium</keyword>
<evidence type="ECO:0000313" key="12">
    <source>
        <dbReference type="EMBL" id="MUM77699.1"/>
    </source>
</evidence>
<dbReference type="EC" id="6.3.5.11" evidence="8"/>
<evidence type="ECO:0000256" key="3">
    <source>
        <dbReference type="ARBA" id="ARBA00022598"/>
    </source>
</evidence>
<evidence type="ECO:0000256" key="5">
    <source>
        <dbReference type="ARBA" id="ARBA00022840"/>
    </source>
</evidence>
<keyword evidence="3 8" id="KW-0436">Ligase</keyword>
<accession>A0A7K1KNN5</accession>
<dbReference type="GO" id="GO:0005524">
    <property type="term" value="F:ATP binding"/>
    <property type="evidence" value="ECO:0007669"/>
    <property type="project" value="UniProtKB-UniRule"/>
</dbReference>
<comment type="cofactor">
    <cofactor evidence="1 8">
        <name>Mg(2+)</name>
        <dbReference type="ChEBI" id="CHEBI:18420"/>
    </cofactor>
</comment>
<dbReference type="AlphaFoldDB" id="A0A7K1KNN5"/>
<name>A0A7K1KNN5_9BACT</name>
<evidence type="ECO:0000256" key="9">
    <source>
        <dbReference type="SAM" id="MobiDB-lite"/>
    </source>
</evidence>
<comment type="catalytic activity">
    <reaction evidence="8">
        <text>cob(II)yrinate + 2 L-glutamine + 2 ATP + 2 H2O = cob(II)yrinate a,c diamide + 2 L-glutamate + 2 ADP + 2 phosphate + 2 H(+)</text>
        <dbReference type="Rhea" id="RHEA:26289"/>
        <dbReference type="ChEBI" id="CHEBI:15377"/>
        <dbReference type="ChEBI" id="CHEBI:15378"/>
        <dbReference type="ChEBI" id="CHEBI:29985"/>
        <dbReference type="ChEBI" id="CHEBI:30616"/>
        <dbReference type="ChEBI" id="CHEBI:43474"/>
        <dbReference type="ChEBI" id="CHEBI:58359"/>
        <dbReference type="ChEBI" id="CHEBI:58537"/>
        <dbReference type="ChEBI" id="CHEBI:58894"/>
        <dbReference type="ChEBI" id="CHEBI:456216"/>
        <dbReference type="EC" id="6.3.5.11"/>
    </reaction>
</comment>
<comment type="caution">
    <text evidence="12">The sequence shown here is derived from an EMBL/GenBank/DDBJ whole genome shotgun (WGS) entry which is preliminary data.</text>
</comment>
<dbReference type="GO" id="GO:0042242">
    <property type="term" value="F:cobyrinic acid a,c-diamide synthase activity"/>
    <property type="evidence" value="ECO:0007669"/>
    <property type="project" value="UniProtKB-UniRule"/>
</dbReference>
<dbReference type="PANTHER" id="PTHR43873:SF1">
    <property type="entry name" value="COBYRINATE A,C-DIAMIDE SYNTHASE"/>
    <property type="match status" value="1"/>
</dbReference>
<keyword evidence="13" id="KW-1185">Reference proteome</keyword>
<dbReference type="PROSITE" id="PS51274">
    <property type="entry name" value="GATASE_COBBQ"/>
    <property type="match status" value="1"/>
</dbReference>
<dbReference type="HAMAP" id="MF_00027">
    <property type="entry name" value="CobB_CbiA"/>
    <property type="match status" value="1"/>
</dbReference>
<sequence>MTAIKAFLIAGTHSGCGKTSVSLGMMASLARRGLHVQPFKCGPDFIDPGHHALACARGGQPVASHNLDGWMLASETNGEIFNRYAAGCDVAVVEGVMGLFDGISGIGEEGSTAQLARALGLPVILVVDARSMARSAVAMVSGYARFDPAVPLAGVVFNRVGSESHAELLREAMTLLPDVPVLGCLPRDETLAVPSRHLGLVAAGDDPDGPDRYQRLADWVESGLDMDALLAGLPAVEAVPPFEPIPELGTVTIGVARDAAFCFYYEENLRLLRQAGARLVEFSPIEDEHLPPGIQGLYLGGGYPELYAFELGQNTRLRREIREFCEAGHPVYAECGGFMYLMNDLATGRGRYAMSGVFPLRAEMDECRRALGYREVSTGAATLLGPAGVTARGHEFHYSFIREGLDHPSLSAVYAMRGRKGALDTPEGFVMGNTLGSYVHLHFGSCPSMAAAFVRACGGGSGGMSGKGADFGRALGREPGGTG</sequence>
<evidence type="ECO:0000259" key="11">
    <source>
        <dbReference type="Pfam" id="PF07685"/>
    </source>
</evidence>
<evidence type="ECO:0000256" key="6">
    <source>
        <dbReference type="ARBA" id="ARBA00022842"/>
    </source>
</evidence>
<evidence type="ECO:0000256" key="1">
    <source>
        <dbReference type="ARBA" id="ARBA00001946"/>
    </source>
</evidence>
<evidence type="ECO:0000259" key="10">
    <source>
        <dbReference type="Pfam" id="PF01656"/>
    </source>
</evidence>
<dbReference type="CDD" id="cd03130">
    <property type="entry name" value="GATase1_CobB"/>
    <property type="match status" value="1"/>
</dbReference>
<evidence type="ECO:0000256" key="7">
    <source>
        <dbReference type="ARBA" id="ARBA00022962"/>
    </source>
</evidence>
<dbReference type="Gene3D" id="3.40.50.300">
    <property type="entry name" value="P-loop containing nucleotide triphosphate hydrolases"/>
    <property type="match status" value="2"/>
</dbReference>
<feature type="active site" description="Nucleophile" evidence="8">
    <location>
        <position position="335"/>
    </location>
</feature>
<dbReference type="Pfam" id="PF01656">
    <property type="entry name" value="CbiA"/>
    <property type="match status" value="1"/>
</dbReference>
<comment type="miscellaneous">
    <text evidence="8">The a and c carboxylates of cobyrinate are activated for nucleophilic attack via formation of a phosphorylated intermediate by ATP. CbiA catalyzes first the amidation of the c-carboxylate, and then that of the a-carboxylate.</text>
</comment>
<dbReference type="SUPFAM" id="SSF52540">
    <property type="entry name" value="P-loop containing nucleoside triphosphate hydrolases"/>
    <property type="match status" value="1"/>
</dbReference>
<comment type="similarity">
    <text evidence="8">Belongs to the CobB/CbiA family.</text>
</comment>
<dbReference type="InterPro" id="IPR011698">
    <property type="entry name" value="GATase_3"/>
</dbReference>
<feature type="region of interest" description="Disordered" evidence="9">
    <location>
        <begin position="463"/>
        <end position="483"/>
    </location>
</feature>
<dbReference type="UniPathway" id="UPA00148">
    <property type="reaction ID" value="UER00231"/>
</dbReference>
<dbReference type="EMBL" id="WODC01000005">
    <property type="protein sequence ID" value="MUM77699.1"/>
    <property type="molecule type" value="Genomic_DNA"/>
</dbReference>
<comment type="pathway">
    <text evidence="8">Cofactor biosynthesis; adenosylcobalamin biosynthesis; cob(II)yrinate a,c-diamide from sirohydrochlorin (anaerobic route): step 10/10.</text>
</comment>
<dbReference type="NCBIfam" id="NF002204">
    <property type="entry name" value="PRK01077.1"/>
    <property type="match status" value="1"/>
</dbReference>
<feature type="site" description="Increases nucleophilicity of active site Cys" evidence="8">
    <location>
        <position position="440"/>
    </location>
</feature>
<organism evidence="12 13">
    <name type="scientific">Pseudodesulfovibrio alkaliphilus</name>
    <dbReference type="NCBI Taxonomy" id="2661613"/>
    <lineage>
        <taxon>Bacteria</taxon>
        <taxon>Pseudomonadati</taxon>
        <taxon>Thermodesulfobacteriota</taxon>
        <taxon>Desulfovibrionia</taxon>
        <taxon>Desulfovibrionales</taxon>
        <taxon>Desulfovibrionaceae</taxon>
    </lineage>
</organism>
<dbReference type="SUPFAM" id="SSF52317">
    <property type="entry name" value="Class I glutamine amidotransferase-like"/>
    <property type="match status" value="1"/>
</dbReference>
<dbReference type="PANTHER" id="PTHR43873">
    <property type="entry name" value="COBYRINATE A,C-DIAMIDE SYNTHASE"/>
    <property type="match status" value="1"/>
</dbReference>
<evidence type="ECO:0000256" key="2">
    <source>
        <dbReference type="ARBA" id="ARBA00022573"/>
    </source>
</evidence>
<feature type="domain" description="CobQ/CobB/MinD/ParA nucleotide binding" evidence="10">
    <location>
        <begin position="8"/>
        <end position="198"/>
    </location>
</feature>
<dbReference type="Proteomes" id="UP000461162">
    <property type="component" value="Unassembled WGS sequence"/>
</dbReference>
<evidence type="ECO:0000313" key="13">
    <source>
        <dbReference type="Proteomes" id="UP000461162"/>
    </source>
</evidence>